<dbReference type="Proteomes" id="UP000198157">
    <property type="component" value="Unassembled WGS sequence"/>
</dbReference>
<accession>A0A246HP50</accession>
<dbReference type="AlphaFoldDB" id="A0A246HP50"/>
<gene>
    <name evidence="1" type="ORF">CEE60_05845</name>
</gene>
<proteinExistence type="predicted"/>
<dbReference type="OrthoDB" id="9938765at2"/>
<sequence length="78" mass="8063">MSAVILQFPTNTAQRANGAGLAVAIAAKRMGYRPHHIARAAALARREVLDGHKSAARAVADMTRDLSRAASTNAPGAA</sequence>
<reference evidence="1 2" key="1">
    <citation type="submission" date="2017-06" db="EMBL/GenBank/DDBJ databases">
        <authorList>
            <person name="Kim H.J."/>
            <person name="Triplett B.A."/>
        </authorList>
    </citation>
    <scope>NUCLEOTIDE SEQUENCE [LARGE SCALE GENOMIC DNA]</scope>
    <source>
        <strain evidence="1 2">13146</strain>
    </source>
</reference>
<dbReference type="EMBL" id="NIVS01000013">
    <property type="protein sequence ID" value="OWQ55074.1"/>
    <property type="molecule type" value="Genomic_DNA"/>
</dbReference>
<name>A0A246HP50_STEMA</name>
<protein>
    <submittedName>
        <fullName evidence="1">Uncharacterized protein</fullName>
    </submittedName>
</protein>
<evidence type="ECO:0000313" key="2">
    <source>
        <dbReference type="Proteomes" id="UP000198157"/>
    </source>
</evidence>
<organism evidence="1 2">
    <name type="scientific">Stenotrophomonas maltophilia</name>
    <name type="common">Pseudomonas maltophilia</name>
    <name type="synonym">Xanthomonas maltophilia</name>
    <dbReference type="NCBI Taxonomy" id="40324"/>
    <lineage>
        <taxon>Bacteria</taxon>
        <taxon>Pseudomonadati</taxon>
        <taxon>Pseudomonadota</taxon>
        <taxon>Gammaproteobacteria</taxon>
        <taxon>Lysobacterales</taxon>
        <taxon>Lysobacteraceae</taxon>
        <taxon>Stenotrophomonas</taxon>
        <taxon>Stenotrophomonas maltophilia group</taxon>
    </lineage>
</organism>
<evidence type="ECO:0000313" key="1">
    <source>
        <dbReference type="EMBL" id="OWQ55074.1"/>
    </source>
</evidence>
<comment type="caution">
    <text evidence="1">The sequence shown here is derived from an EMBL/GenBank/DDBJ whole genome shotgun (WGS) entry which is preliminary data.</text>
</comment>